<name>A0A0R3WWX8_HYDTA</name>
<organism evidence="3">
    <name type="scientific">Hydatigena taeniaeformis</name>
    <name type="common">Feline tapeworm</name>
    <name type="synonym">Taenia taeniaeformis</name>
    <dbReference type="NCBI Taxonomy" id="6205"/>
    <lineage>
        <taxon>Eukaryota</taxon>
        <taxon>Metazoa</taxon>
        <taxon>Spiralia</taxon>
        <taxon>Lophotrochozoa</taxon>
        <taxon>Platyhelminthes</taxon>
        <taxon>Cestoda</taxon>
        <taxon>Eucestoda</taxon>
        <taxon>Cyclophyllidea</taxon>
        <taxon>Taeniidae</taxon>
        <taxon>Hydatigera</taxon>
    </lineage>
</organism>
<proteinExistence type="predicted"/>
<evidence type="ECO:0000313" key="2">
    <source>
        <dbReference type="Proteomes" id="UP000274429"/>
    </source>
</evidence>
<dbReference type="Proteomes" id="UP000274429">
    <property type="component" value="Unassembled WGS sequence"/>
</dbReference>
<sequence length="199" mass="22435">MCNSLTRTEVLEIAFKLIRNTAASNAALLWSSMNSNINHIPQAMSMNDLMKPKPSVRCGCWKCRGRTVNEVEAEKAINEVVTYLDSVLEEFVFYFHQNRKFGRNESTPRSERKYDSSLPLRLSIDDDDGDGNECAPSSVVCSSIDSPPCVDDELVSDYAVQEKIIDQGSPTRRIHKLHIDTEITYRQNFLPNSLVASTL</sequence>
<evidence type="ECO:0000313" key="1">
    <source>
        <dbReference type="EMBL" id="VDM26567.1"/>
    </source>
</evidence>
<dbReference type="OrthoDB" id="10416906at2759"/>
<reference evidence="3" key="1">
    <citation type="submission" date="2017-02" db="UniProtKB">
        <authorList>
            <consortium name="WormBaseParasite"/>
        </authorList>
    </citation>
    <scope>IDENTIFICATION</scope>
</reference>
<dbReference type="AlphaFoldDB" id="A0A0R3WWX8"/>
<gene>
    <name evidence="1" type="ORF">TTAC_LOCUS5253</name>
</gene>
<dbReference type="EMBL" id="UYWX01006771">
    <property type="protein sequence ID" value="VDM26567.1"/>
    <property type="molecule type" value="Genomic_DNA"/>
</dbReference>
<reference evidence="1 2" key="2">
    <citation type="submission" date="2018-11" db="EMBL/GenBank/DDBJ databases">
        <authorList>
            <consortium name="Pathogen Informatics"/>
        </authorList>
    </citation>
    <scope>NUCLEOTIDE SEQUENCE [LARGE SCALE GENOMIC DNA]</scope>
</reference>
<dbReference type="WBParaSite" id="TTAC_0000526801-mRNA-1">
    <property type="protein sequence ID" value="TTAC_0000526801-mRNA-1"/>
    <property type="gene ID" value="TTAC_0000526801"/>
</dbReference>
<keyword evidence="2" id="KW-1185">Reference proteome</keyword>
<accession>A0A0R3WWX8</accession>
<protein>
    <submittedName>
        <fullName evidence="1 3">Uncharacterized protein</fullName>
    </submittedName>
</protein>
<evidence type="ECO:0000313" key="3">
    <source>
        <dbReference type="WBParaSite" id="TTAC_0000526801-mRNA-1"/>
    </source>
</evidence>